<sequence length="260" mass="26812">MARDVVVVQPVVGDQLMHQRQRQRAIGAGQQLQMFVALVGGFGLARVDADQARTVALGLLCKAPEVQVAADAVAAPDEDQPAFGKKFHAHAELATVGVEQRLAASGRADGAVQQRGTQLVKEAAVHALALHHAHGACVAVGQHRLGVAPRDGVQARRDVCQRFVPRHGDELAASLGAHALERREHTLGVIGALGVFADFGTQHAAGEAVIGVSAHFGGDAVDHGGDQGAGIRAVVGAGAFDGACGMAMGVHVSVGHKNRR</sequence>
<accession>A0A644YJ11</accession>
<reference evidence="1" key="1">
    <citation type="submission" date="2019-08" db="EMBL/GenBank/DDBJ databases">
        <authorList>
            <person name="Kucharzyk K."/>
            <person name="Murdoch R.W."/>
            <person name="Higgins S."/>
            <person name="Loffler F."/>
        </authorList>
    </citation>
    <scope>NUCLEOTIDE SEQUENCE</scope>
</reference>
<proteinExistence type="predicted"/>
<evidence type="ECO:0000313" key="1">
    <source>
        <dbReference type="EMBL" id="MPM26104.1"/>
    </source>
</evidence>
<protein>
    <submittedName>
        <fullName evidence="1">Uncharacterized protein</fullName>
    </submittedName>
</protein>
<dbReference type="AlphaFoldDB" id="A0A644YJ11"/>
<organism evidence="1">
    <name type="scientific">bioreactor metagenome</name>
    <dbReference type="NCBI Taxonomy" id="1076179"/>
    <lineage>
        <taxon>unclassified sequences</taxon>
        <taxon>metagenomes</taxon>
        <taxon>ecological metagenomes</taxon>
    </lineage>
</organism>
<name>A0A644YJ11_9ZZZZ</name>
<gene>
    <name evidence="1" type="ORF">SDC9_72605</name>
</gene>
<comment type="caution">
    <text evidence="1">The sequence shown here is derived from an EMBL/GenBank/DDBJ whole genome shotgun (WGS) entry which is preliminary data.</text>
</comment>
<dbReference type="EMBL" id="VSSQ01004650">
    <property type="protein sequence ID" value="MPM26104.1"/>
    <property type="molecule type" value="Genomic_DNA"/>
</dbReference>